<comment type="caution">
    <text evidence="6">The sequence shown here is derived from an EMBL/GenBank/DDBJ whole genome shotgun (WGS) entry which is preliminary data.</text>
</comment>
<organism evidence="6 7">
    <name type="scientific">Sphingomicrobium clamense</name>
    <dbReference type="NCBI Taxonomy" id="2851013"/>
    <lineage>
        <taxon>Bacteria</taxon>
        <taxon>Pseudomonadati</taxon>
        <taxon>Pseudomonadota</taxon>
        <taxon>Alphaproteobacteria</taxon>
        <taxon>Sphingomonadales</taxon>
        <taxon>Sphingomonadaceae</taxon>
        <taxon>Sphingomicrobium</taxon>
    </lineage>
</organism>
<dbReference type="InterPro" id="IPR003142">
    <property type="entry name" value="BPL_C"/>
</dbReference>
<evidence type="ECO:0000256" key="3">
    <source>
        <dbReference type="ARBA" id="ARBA00024227"/>
    </source>
</evidence>
<dbReference type="EMBL" id="JAHVAH010000001">
    <property type="protein sequence ID" value="MBW0144931.1"/>
    <property type="molecule type" value="Genomic_DNA"/>
</dbReference>
<proteinExistence type="predicted"/>
<name>A0ABS6V5V9_9SPHN</name>
<reference evidence="6 7" key="1">
    <citation type="submission" date="2021-07" db="EMBL/GenBank/DDBJ databases">
        <title>The draft genome sequence of Sphingomicrobium sp. B8.</title>
        <authorList>
            <person name="Mu L."/>
        </authorList>
    </citation>
    <scope>NUCLEOTIDE SEQUENCE [LARGE SCALE GENOMIC DNA]</scope>
    <source>
        <strain evidence="6 7">B8</strain>
    </source>
</reference>
<evidence type="ECO:0000313" key="7">
    <source>
        <dbReference type="Proteomes" id="UP000698028"/>
    </source>
</evidence>
<dbReference type="Pfam" id="PF03099">
    <property type="entry name" value="BPL_LplA_LipB"/>
    <property type="match status" value="1"/>
</dbReference>
<dbReference type="PANTHER" id="PTHR12835:SF5">
    <property type="entry name" value="BIOTIN--PROTEIN LIGASE"/>
    <property type="match status" value="1"/>
</dbReference>
<dbReference type="RefSeq" id="WP_218633857.1">
    <property type="nucleotide sequence ID" value="NZ_JAHVAH010000001.1"/>
</dbReference>
<dbReference type="InterPro" id="IPR004408">
    <property type="entry name" value="Biotin_CoA_COase_ligase"/>
</dbReference>
<accession>A0ABS6V5V9</accession>
<comment type="catalytic activity">
    <reaction evidence="4">
        <text>biotin + L-lysyl-[protein] + ATP = N(6)-biotinyl-L-lysyl-[protein] + AMP + diphosphate + H(+)</text>
        <dbReference type="Rhea" id="RHEA:11756"/>
        <dbReference type="Rhea" id="RHEA-COMP:9752"/>
        <dbReference type="Rhea" id="RHEA-COMP:10505"/>
        <dbReference type="ChEBI" id="CHEBI:15378"/>
        <dbReference type="ChEBI" id="CHEBI:29969"/>
        <dbReference type="ChEBI" id="CHEBI:30616"/>
        <dbReference type="ChEBI" id="CHEBI:33019"/>
        <dbReference type="ChEBI" id="CHEBI:57586"/>
        <dbReference type="ChEBI" id="CHEBI:83144"/>
        <dbReference type="ChEBI" id="CHEBI:456215"/>
        <dbReference type="EC" id="6.3.4.15"/>
    </reaction>
</comment>
<protein>
    <recommendedName>
        <fullName evidence="3">biotin--[biotin carboxyl-carrier protein] ligase</fullName>
        <ecNumber evidence="3">6.3.4.15</ecNumber>
    </recommendedName>
</protein>
<evidence type="ECO:0000256" key="4">
    <source>
        <dbReference type="ARBA" id="ARBA00047846"/>
    </source>
</evidence>
<dbReference type="Proteomes" id="UP000698028">
    <property type="component" value="Unassembled WGS sequence"/>
</dbReference>
<dbReference type="PROSITE" id="PS51733">
    <property type="entry name" value="BPL_LPL_CATALYTIC"/>
    <property type="match status" value="1"/>
</dbReference>
<sequence length="235" mass="24588">MRLVEVTGSTNTDLIGMAEAVEGDWLVARRQNAGRGRQGRAWETLDGNFFGSTLVTLFDRDPNPASLSLVAGLALYDAVETLAPDADLQLKWPNDLMLGGAKLAGILTERSGDRVVVGFGVNLAAAPEIEGRDTAALAPQVEIAPQAFAPILAGSFARLLGAWRGADPASLAMAWMQRAHPVGTPLTVHGGDGEAVSGSFAGLEEDGTLRLETPDGNIQTVRAGDVMLASPSETR</sequence>
<dbReference type="PANTHER" id="PTHR12835">
    <property type="entry name" value="BIOTIN PROTEIN LIGASE"/>
    <property type="match status" value="1"/>
</dbReference>
<dbReference type="EC" id="6.3.4.15" evidence="3"/>
<dbReference type="GO" id="GO:0004077">
    <property type="term" value="F:biotin--[biotin carboxyl-carrier protein] ligase activity"/>
    <property type="evidence" value="ECO:0007669"/>
    <property type="project" value="UniProtKB-EC"/>
</dbReference>
<dbReference type="InterPro" id="IPR004143">
    <property type="entry name" value="BPL_LPL_catalytic"/>
</dbReference>
<evidence type="ECO:0000313" key="6">
    <source>
        <dbReference type="EMBL" id="MBW0144931.1"/>
    </source>
</evidence>
<keyword evidence="1 6" id="KW-0436">Ligase</keyword>
<evidence type="ECO:0000256" key="2">
    <source>
        <dbReference type="ARBA" id="ARBA00023267"/>
    </source>
</evidence>
<evidence type="ECO:0000259" key="5">
    <source>
        <dbReference type="PROSITE" id="PS51733"/>
    </source>
</evidence>
<keyword evidence="7" id="KW-1185">Reference proteome</keyword>
<dbReference type="Pfam" id="PF02237">
    <property type="entry name" value="BPL_C"/>
    <property type="match status" value="1"/>
</dbReference>
<dbReference type="CDD" id="cd16442">
    <property type="entry name" value="BPL"/>
    <property type="match status" value="1"/>
</dbReference>
<dbReference type="NCBIfam" id="TIGR00121">
    <property type="entry name" value="birA_ligase"/>
    <property type="match status" value="1"/>
</dbReference>
<feature type="domain" description="BPL/LPL catalytic" evidence="5">
    <location>
        <begin position="1"/>
        <end position="164"/>
    </location>
</feature>
<gene>
    <name evidence="6" type="ORF">KTQ36_06435</name>
</gene>
<evidence type="ECO:0000256" key="1">
    <source>
        <dbReference type="ARBA" id="ARBA00022598"/>
    </source>
</evidence>
<keyword evidence="2" id="KW-0092">Biotin</keyword>